<evidence type="ECO:0000313" key="3">
    <source>
        <dbReference type="EMBL" id="NSJ51968.1"/>
    </source>
</evidence>
<dbReference type="Pfam" id="PF08721">
    <property type="entry name" value="Tn7_Tnp_TnsA_C"/>
    <property type="match status" value="1"/>
</dbReference>
<dbReference type="SUPFAM" id="SSF52980">
    <property type="entry name" value="Restriction endonuclease-like"/>
    <property type="match status" value="1"/>
</dbReference>
<sequence>MAKRTRIWNEAKYRKYLAEGRGQGELMKYKPWVQVQDFPSKGIVSRVKGRTTGRIHHLMSNLELRYFLLLDWSEKTIDIREQFPLDEISDAIGIADACGIRYPYDNVSGFPYVLTTDFLITVNGGYVARAIKPKAELQKLRVREKLEIERRYWLKRNVEWRIITEDEIPNTKIRNIEWLCSGNDFRVLVVNGDLARRCEKSFMEMYGSKEYSVIEIIHNVEETYGLCGGVGIALFKHLVCSKRIELDLNKQINLSE</sequence>
<dbReference type="InterPro" id="IPR014832">
    <property type="entry name" value="TnsA_C"/>
</dbReference>
<dbReference type="Pfam" id="PF08722">
    <property type="entry name" value="Tn7_TnsA-like_N"/>
    <property type="match status" value="1"/>
</dbReference>
<dbReference type="InterPro" id="IPR014833">
    <property type="entry name" value="TnsA_N"/>
</dbReference>
<feature type="domain" description="TnsA endonuclease C-terminal" evidence="1">
    <location>
        <begin position="167"/>
        <end position="248"/>
    </location>
</feature>
<feature type="domain" description="TnsA endonuclease N-terminal" evidence="2">
    <location>
        <begin position="74"/>
        <end position="165"/>
    </location>
</feature>
<accession>A0ABX2HV96</accession>
<organism evidence="3 4">
    <name type="scientific">Enterocloster aldenensis</name>
    <dbReference type="NCBI Taxonomy" id="358742"/>
    <lineage>
        <taxon>Bacteria</taxon>
        <taxon>Bacillati</taxon>
        <taxon>Bacillota</taxon>
        <taxon>Clostridia</taxon>
        <taxon>Lachnospirales</taxon>
        <taxon>Lachnospiraceae</taxon>
        <taxon>Enterocloster</taxon>
    </lineage>
</organism>
<protein>
    <submittedName>
        <fullName evidence="3">Heteromeric transposase endonuclease subunit TnsA</fullName>
    </submittedName>
</protein>
<dbReference type="GO" id="GO:0004519">
    <property type="term" value="F:endonuclease activity"/>
    <property type="evidence" value="ECO:0007669"/>
    <property type="project" value="UniProtKB-KW"/>
</dbReference>
<keyword evidence="3" id="KW-0255">Endonuclease</keyword>
<dbReference type="EMBL" id="JAAITT010000053">
    <property type="protein sequence ID" value="NSJ51968.1"/>
    <property type="molecule type" value="Genomic_DNA"/>
</dbReference>
<name>A0ABX2HV96_9FIRM</name>
<dbReference type="InterPro" id="IPR011335">
    <property type="entry name" value="Restrct_endonuc-II-like"/>
</dbReference>
<dbReference type="Gene3D" id="1.10.10.10">
    <property type="entry name" value="Winged helix-like DNA-binding domain superfamily/Winged helix DNA-binding domain"/>
    <property type="match status" value="1"/>
</dbReference>
<keyword evidence="3" id="KW-0540">Nuclease</keyword>
<gene>
    <name evidence="3" type="ORF">G5B36_25185</name>
</gene>
<dbReference type="Proteomes" id="UP000669239">
    <property type="component" value="Unassembled WGS sequence"/>
</dbReference>
<dbReference type="Gene3D" id="3.40.1350.10">
    <property type="match status" value="1"/>
</dbReference>
<proteinExistence type="predicted"/>
<dbReference type="InterPro" id="IPR036388">
    <property type="entry name" value="WH-like_DNA-bd_sf"/>
</dbReference>
<comment type="caution">
    <text evidence="3">The sequence shown here is derived from an EMBL/GenBank/DDBJ whole genome shotgun (WGS) entry which is preliminary data.</text>
</comment>
<evidence type="ECO:0000313" key="4">
    <source>
        <dbReference type="Proteomes" id="UP000669239"/>
    </source>
</evidence>
<dbReference type="CDD" id="cd22362">
    <property type="entry name" value="TnsA_endonuclease-like"/>
    <property type="match status" value="1"/>
</dbReference>
<keyword evidence="3" id="KW-0378">Hydrolase</keyword>
<evidence type="ECO:0000259" key="2">
    <source>
        <dbReference type="Pfam" id="PF08722"/>
    </source>
</evidence>
<dbReference type="RefSeq" id="WP_165643037.1">
    <property type="nucleotide sequence ID" value="NZ_JAAITT010000053.1"/>
</dbReference>
<keyword evidence="4" id="KW-1185">Reference proteome</keyword>
<dbReference type="InterPro" id="IPR011856">
    <property type="entry name" value="tRNA_endonuc-like_dom_sf"/>
</dbReference>
<reference evidence="3 4" key="1">
    <citation type="journal article" date="2020" name="Cell Host Microbe">
        <title>Functional and Genomic Variation between Human-Derived Isolates of Lachnospiraceae Reveals Inter- and Intra-Species Diversity.</title>
        <authorList>
            <person name="Sorbara M.T."/>
            <person name="Littmann E.R."/>
            <person name="Fontana E."/>
            <person name="Moody T.U."/>
            <person name="Kohout C.E."/>
            <person name="Gjonbalaj M."/>
            <person name="Eaton V."/>
            <person name="Seok R."/>
            <person name="Leiner I.M."/>
            <person name="Pamer E.G."/>
        </authorList>
    </citation>
    <scope>NUCLEOTIDE SEQUENCE [LARGE SCALE GENOMIC DNA]</scope>
    <source>
        <strain evidence="3 4">MSK.1.17</strain>
    </source>
</reference>
<evidence type="ECO:0000259" key="1">
    <source>
        <dbReference type="Pfam" id="PF08721"/>
    </source>
</evidence>